<feature type="region of interest" description="Disordered" evidence="1">
    <location>
        <begin position="422"/>
        <end position="441"/>
    </location>
</feature>
<dbReference type="AlphaFoldDB" id="A0AB39UX57"/>
<evidence type="ECO:0000313" key="2">
    <source>
        <dbReference type="EMBL" id="XDT72764.1"/>
    </source>
</evidence>
<dbReference type="EMBL" id="CP154858">
    <property type="protein sequence ID" value="XDT72764.1"/>
    <property type="molecule type" value="Genomic_DNA"/>
</dbReference>
<evidence type="ECO:0008006" key="3">
    <source>
        <dbReference type="Google" id="ProtNLM"/>
    </source>
</evidence>
<protein>
    <recommendedName>
        <fullName evidence="3">Flagellar hook-length control protein FliK</fullName>
    </recommendedName>
</protein>
<reference evidence="2" key="1">
    <citation type="submission" date="2024-05" db="EMBL/GenBank/DDBJ databases">
        <title>Genome sequencing of novel strain.</title>
        <authorList>
            <person name="Ganbat D."/>
            <person name="Ganbat S."/>
            <person name="Lee S.-J."/>
        </authorList>
    </citation>
    <scope>NUCLEOTIDE SEQUENCE</scope>
    <source>
        <strain evidence="2">SMD15-11</strain>
    </source>
</reference>
<accession>A0AB39UX57</accession>
<organism evidence="2">
    <name type="scientific">Thermohahella caldifontis</name>
    <dbReference type="NCBI Taxonomy" id="3142973"/>
    <lineage>
        <taxon>Bacteria</taxon>
        <taxon>Pseudomonadati</taxon>
        <taxon>Pseudomonadota</taxon>
        <taxon>Gammaproteobacteria</taxon>
        <taxon>Oceanospirillales</taxon>
        <taxon>Hahellaceae</taxon>
        <taxon>Thermohahella</taxon>
    </lineage>
</organism>
<sequence length="441" mass="47617">MPTIQVSAQAIRQLLPGTPAPLPAAETIAEARQAALQTVAEVRAGVFLVRDIQPVRTPGVAAADSPPALMLTLQGEQHALTITLPGTDARTAAWLRSGALIRLLQGDAGGWRLEPAPPDVPRQTLDSLKAAVLTSALKRWLPVQQPLGSLLSRAGTLADPARGSLPGQSPLIRGAWQQLMGSLPSLTSLTRPDSLPAAMQYAGLWTEASIGKGDVLPDTFKLRLMDTLVTLARTLNLSPETFANLFRAGPAPDLPDEVLALLLPRSAGTKPGHAEAQQAKPDVGQWLQILARMLTRVHVNQLNSLPGPPPDSDAPPPPPVWIIELPYQVDGRAETLSMRVQRKPVDKGPKGRPALQWQVNLAFPWGQEQALHACVLYCDGRVSARFWVPDRSTLDKLQAQQPMLEAGLRRWGLAVGEISAQEGQPPREETGIRRQYIDTRV</sequence>
<feature type="compositionally biased region" description="Basic and acidic residues" evidence="1">
    <location>
        <begin position="425"/>
        <end position="441"/>
    </location>
</feature>
<dbReference type="KEGG" id="tcd:AAIA72_01915"/>
<dbReference type="RefSeq" id="WP_369601768.1">
    <property type="nucleotide sequence ID" value="NZ_CP154858.1"/>
</dbReference>
<gene>
    <name evidence="2" type="ORF">AAIA72_01915</name>
</gene>
<name>A0AB39UX57_9GAMM</name>
<evidence type="ECO:0000256" key="1">
    <source>
        <dbReference type="SAM" id="MobiDB-lite"/>
    </source>
</evidence>
<proteinExistence type="predicted"/>